<dbReference type="AlphaFoldDB" id="A0A9Y2B8B2"/>
<dbReference type="EMBL" id="CP127221">
    <property type="protein sequence ID" value="WIW94910.1"/>
    <property type="molecule type" value="Genomic_DNA"/>
</dbReference>
<keyword evidence="3" id="KW-1185">Reference proteome</keyword>
<feature type="domain" description="AB hydrolase-1" evidence="1">
    <location>
        <begin position="18"/>
        <end position="219"/>
    </location>
</feature>
<reference evidence="2 3" key="1">
    <citation type="submission" date="2023-06" db="EMBL/GenBank/DDBJ databases">
        <title>Altererythrobacter rubellus NBRC 112769 genome.</title>
        <authorList>
            <person name="Zhang K."/>
        </authorList>
    </citation>
    <scope>NUCLEOTIDE SEQUENCE [LARGE SCALE GENOMIC DNA]</scope>
    <source>
        <strain evidence="2 3">NBRC 112769</strain>
    </source>
</reference>
<evidence type="ECO:0000313" key="3">
    <source>
        <dbReference type="Proteomes" id="UP001231445"/>
    </source>
</evidence>
<dbReference type="Pfam" id="PF12697">
    <property type="entry name" value="Abhydrolase_6"/>
    <property type="match status" value="1"/>
</dbReference>
<protein>
    <submittedName>
        <fullName evidence="2">Alpha/beta fold hydrolase</fullName>
    </submittedName>
</protein>
<organism evidence="2 3">
    <name type="scientific">Altererythrobacter rubellus</name>
    <dbReference type="NCBI Taxonomy" id="2173831"/>
    <lineage>
        <taxon>Bacteria</taxon>
        <taxon>Pseudomonadati</taxon>
        <taxon>Pseudomonadota</taxon>
        <taxon>Alphaproteobacteria</taxon>
        <taxon>Sphingomonadales</taxon>
        <taxon>Erythrobacteraceae</taxon>
        <taxon>Altererythrobacter</taxon>
    </lineage>
</organism>
<gene>
    <name evidence="2" type="ORF">QQX03_07970</name>
</gene>
<name>A0A9Y2B8B2_9SPHN</name>
<dbReference type="Proteomes" id="UP001231445">
    <property type="component" value="Chromosome"/>
</dbReference>
<dbReference type="InterPro" id="IPR029058">
    <property type="entry name" value="AB_hydrolase_fold"/>
</dbReference>
<dbReference type="GO" id="GO:0016787">
    <property type="term" value="F:hydrolase activity"/>
    <property type="evidence" value="ECO:0007669"/>
    <property type="project" value="UniProtKB-KW"/>
</dbReference>
<evidence type="ECO:0000313" key="2">
    <source>
        <dbReference type="EMBL" id="WIW94910.1"/>
    </source>
</evidence>
<dbReference type="InterPro" id="IPR000073">
    <property type="entry name" value="AB_hydrolase_1"/>
</dbReference>
<dbReference type="SUPFAM" id="SSF53474">
    <property type="entry name" value="alpha/beta-Hydrolases"/>
    <property type="match status" value="1"/>
</dbReference>
<dbReference type="Gene3D" id="3.40.50.1820">
    <property type="entry name" value="alpha/beta hydrolase"/>
    <property type="match status" value="1"/>
</dbReference>
<proteinExistence type="predicted"/>
<evidence type="ECO:0000259" key="1">
    <source>
        <dbReference type="Pfam" id="PF12697"/>
    </source>
</evidence>
<sequence length="261" mass="28188">MFYAHQAIEGRQGGNASFGARRHRIAAIRFYGTGGSQGEFGRAGFASDVEDLIASAEHLIERFDCQVLLVGHSLGGAAVLAAATELERDNVAAVATIGAPREVPHVLHNIKGDLDEIERNGEGNVTIGGRAFKLSKEFLDKTREIDLLDRIGALRVPLLIMHSPTDDIVGVEHASNLFAAAKHPKNFVSLAGADQLLLNEADARFAAQMIAAWAGRYLPQKDQLEMPEEGVIVQTGNGKFGTEVHTVSHRFVADEPVSYVR</sequence>
<keyword evidence="2" id="KW-0378">Hydrolase</keyword>
<dbReference type="RefSeq" id="WP_285975226.1">
    <property type="nucleotide sequence ID" value="NZ_CP127221.1"/>
</dbReference>
<dbReference type="KEGG" id="arue:QQX03_07970"/>
<accession>A0A9Y2B8B2</accession>